<accession>M6W4P6</accession>
<sequence>MPVEILSYISPELTGRLSRIPSFRTDFYSLGVVFYQMITGILPFISRNGNEILHAHLARKPTPVHIIRKELPITISLVISKLLKKIRTNVMHPLTD</sequence>
<evidence type="ECO:0000313" key="3">
    <source>
        <dbReference type="Proteomes" id="UP000012159"/>
    </source>
</evidence>
<evidence type="ECO:0000259" key="1">
    <source>
        <dbReference type="PROSITE" id="PS50011"/>
    </source>
</evidence>
<reference evidence="2 3" key="1">
    <citation type="submission" date="2013-01" db="EMBL/GenBank/DDBJ databases">
        <authorList>
            <person name="Harkins D.M."/>
            <person name="Durkin A.S."/>
            <person name="Brinkac L.M."/>
            <person name="Haft D.H."/>
            <person name="Selengut J.D."/>
            <person name="Sanka R."/>
            <person name="DePew J."/>
            <person name="Purushe J."/>
            <person name="Picardeau M."/>
            <person name="Werts C."/>
            <person name="Goarant C."/>
            <person name="Vinetz J.M."/>
            <person name="Sutton G.G."/>
            <person name="Nierman W.C."/>
            <person name="Fouts D.E."/>
        </authorList>
    </citation>
    <scope>NUCLEOTIDE SEQUENCE [LARGE SCALE GENOMIC DNA]</scope>
    <source>
        <strain evidence="2 3">200901868</strain>
    </source>
</reference>
<dbReference type="SUPFAM" id="SSF56112">
    <property type="entry name" value="Protein kinase-like (PK-like)"/>
    <property type="match status" value="1"/>
</dbReference>
<proteinExistence type="predicted"/>
<evidence type="ECO:0000313" key="2">
    <source>
        <dbReference type="EMBL" id="EMO62431.1"/>
    </source>
</evidence>
<dbReference type="EMBL" id="AKWF02000077">
    <property type="protein sequence ID" value="EMO62431.1"/>
    <property type="molecule type" value="Genomic_DNA"/>
</dbReference>
<dbReference type="InterPro" id="IPR011009">
    <property type="entry name" value="Kinase-like_dom_sf"/>
</dbReference>
<gene>
    <name evidence="2" type="ORF">LEP1GSC133_1902</name>
</gene>
<keyword evidence="2" id="KW-0418">Kinase</keyword>
<feature type="domain" description="Protein kinase" evidence="1">
    <location>
        <begin position="1"/>
        <end position="96"/>
    </location>
</feature>
<dbReference type="PROSITE" id="PS50011">
    <property type="entry name" value="PROTEIN_KINASE_DOM"/>
    <property type="match status" value="1"/>
</dbReference>
<comment type="caution">
    <text evidence="2">The sequence shown here is derived from an EMBL/GenBank/DDBJ whole genome shotgun (WGS) entry which is preliminary data.</text>
</comment>
<keyword evidence="2" id="KW-0808">Transferase</keyword>
<name>M6W4P6_LEPBO</name>
<dbReference type="Proteomes" id="UP000012159">
    <property type="component" value="Unassembled WGS sequence"/>
</dbReference>
<organism evidence="2 3">
    <name type="scientific">Leptospira borgpetersenii serovar Pomona str. 200901868</name>
    <dbReference type="NCBI Taxonomy" id="1192866"/>
    <lineage>
        <taxon>Bacteria</taxon>
        <taxon>Pseudomonadati</taxon>
        <taxon>Spirochaetota</taxon>
        <taxon>Spirochaetia</taxon>
        <taxon>Leptospirales</taxon>
        <taxon>Leptospiraceae</taxon>
        <taxon>Leptospira</taxon>
    </lineage>
</organism>
<dbReference type="GO" id="GO:0005524">
    <property type="term" value="F:ATP binding"/>
    <property type="evidence" value="ECO:0007669"/>
    <property type="project" value="InterPro"/>
</dbReference>
<dbReference type="STRING" id="1192866.LEP1GSC133_1902"/>
<protein>
    <submittedName>
        <fullName evidence="2">Kinase domain protein</fullName>
    </submittedName>
</protein>
<dbReference type="AlphaFoldDB" id="M6W4P6"/>
<dbReference type="GO" id="GO:0004672">
    <property type="term" value="F:protein kinase activity"/>
    <property type="evidence" value="ECO:0007669"/>
    <property type="project" value="InterPro"/>
</dbReference>
<dbReference type="InterPro" id="IPR000719">
    <property type="entry name" value="Prot_kinase_dom"/>
</dbReference>
<dbReference type="Gene3D" id="1.10.510.10">
    <property type="entry name" value="Transferase(Phosphotransferase) domain 1"/>
    <property type="match status" value="1"/>
</dbReference>